<comment type="caution">
    <text evidence="2">The sequence shown here is derived from an EMBL/GenBank/DDBJ whole genome shotgun (WGS) entry which is preliminary data.</text>
</comment>
<dbReference type="Proteomes" id="UP001150238">
    <property type="component" value="Unassembled WGS sequence"/>
</dbReference>
<name>A0A9W9AXZ6_9AGAR</name>
<organism evidence="2 3">
    <name type="scientific">Lentinula lateritia</name>
    <dbReference type="NCBI Taxonomy" id="40482"/>
    <lineage>
        <taxon>Eukaryota</taxon>
        <taxon>Fungi</taxon>
        <taxon>Dikarya</taxon>
        <taxon>Basidiomycota</taxon>
        <taxon>Agaricomycotina</taxon>
        <taxon>Agaricomycetes</taxon>
        <taxon>Agaricomycetidae</taxon>
        <taxon>Agaricales</taxon>
        <taxon>Marasmiineae</taxon>
        <taxon>Omphalotaceae</taxon>
        <taxon>Lentinula</taxon>
    </lineage>
</organism>
<accession>A0A9W9AXZ6</accession>
<proteinExistence type="predicted"/>
<feature type="signal peptide" evidence="1">
    <location>
        <begin position="1"/>
        <end position="19"/>
    </location>
</feature>
<dbReference type="Pfam" id="PF12296">
    <property type="entry name" value="HsbA"/>
    <property type="match status" value="1"/>
</dbReference>
<sequence length="101" mass="9993">MIGIASFTTLSIFAATCLAAVPLKRDVGTVEGDITNIANQVTALSSAINAFPTTGGSLLSALAIHAQATGLASALATAATDVAVGSFTILTTRIVLISLAC</sequence>
<reference evidence="2" key="1">
    <citation type="submission" date="2022-08" db="EMBL/GenBank/DDBJ databases">
        <authorList>
            <consortium name="DOE Joint Genome Institute"/>
            <person name="Min B."/>
            <person name="Riley R."/>
            <person name="Sierra-Patev S."/>
            <person name="Naranjo-Ortiz M."/>
            <person name="Looney B."/>
            <person name="Konkel Z."/>
            <person name="Slot J.C."/>
            <person name="Sakamoto Y."/>
            <person name="Steenwyk J.L."/>
            <person name="Rokas A."/>
            <person name="Carro J."/>
            <person name="Camarero S."/>
            <person name="Ferreira P."/>
            <person name="Molpeceres G."/>
            <person name="Ruiz-Duenas F.J."/>
            <person name="Serrano A."/>
            <person name="Henrissat B."/>
            <person name="Drula E."/>
            <person name="Hughes K.W."/>
            <person name="Mata J.L."/>
            <person name="Ishikawa N.K."/>
            <person name="Vargas-Isla R."/>
            <person name="Ushijima S."/>
            <person name="Smith C.A."/>
            <person name="Ahrendt S."/>
            <person name="Andreopoulos W."/>
            <person name="He G."/>
            <person name="Labutti K."/>
            <person name="Lipzen A."/>
            <person name="Ng V."/>
            <person name="Sandor L."/>
            <person name="Barry K."/>
            <person name="Martinez A.T."/>
            <person name="Xiao Y."/>
            <person name="Gibbons J.G."/>
            <person name="Terashima K."/>
            <person name="Hibbett D.S."/>
            <person name="Grigoriev I.V."/>
        </authorList>
    </citation>
    <scope>NUCLEOTIDE SEQUENCE</scope>
    <source>
        <strain evidence="2">Sp2 HRB7682 ss15</strain>
    </source>
</reference>
<dbReference type="InterPro" id="IPR021054">
    <property type="entry name" value="Cell_wall_mannoprotein_1"/>
</dbReference>
<gene>
    <name evidence="2" type="ORF">C8J55DRAFT_556242</name>
</gene>
<evidence type="ECO:0000256" key="1">
    <source>
        <dbReference type="SAM" id="SignalP"/>
    </source>
</evidence>
<evidence type="ECO:0000313" key="3">
    <source>
        <dbReference type="Proteomes" id="UP001150238"/>
    </source>
</evidence>
<evidence type="ECO:0000313" key="2">
    <source>
        <dbReference type="EMBL" id="KAJ4491958.1"/>
    </source>
</evidence>
<dbReference type="EMBL" id="JANVFS010000005">
    <property type="protein sequence ID" value="KAJ4491958.1"/>
    <property type="molecule type" value="Genomic_DNA"/>
</dbReference>
<reference evidence="2" key="2">
    <citation type="journal article" date="2023" name="Proc. Natl. Acad. Sci. U.S.A.">
        <title>A global phylogenomic analysis of the shiitake genus Lentinula.</title>
        <authorList>
            <person name="Sierra-Patev S."/>
            <person name="Min B."/>
            <person name="Naranjo-Ortiz M."/>
            <person name="Looney B."/>
            <person name="Konkel Z."/>
            <person name="Slot J.C."/>
            <person name="Sakamoto Y."/>
            <person name="Steenwyk J.L."/>
            <person name="Rokas A."/>
            <person name="Carro J."/>
            <person name="Camarero S."/>
            <person name="Ferreira P."/>
            <person name="Molpeceres G."/>
            <person name="Ruiz-Duenas F.J."/>
            <person name="Serrano A."/>
            <person name="Henrissat B."/>
            <person name="Drula E."/>
            <person name="Hughes K.W."/>
            <person name="Mata J.L."/>
            <person name="Ishikawa N.K."/>
            <person name="Vargas-Isla R."/>
            <person name="Ushijima S."/>
            <person name="Smith C.A."/>
            <person name="Donoghue J."/>
            <person name="Ahrendt S."/>
            <person name="Andreopoulos W."/>
            <person name="He G."/>
            <person name="LaButti K."/>
            <person name="Lipzen A."/>
            <person name="Ng V."/>
            <person name="Riley R."/>
            <person name="Sandor L."/>
            <person name="Barry K."/>
            <person name="Martinez A.T."/>
            <person name="Xiao Y."/>
            <person name="Gibbons J.G."/>
            <person name="Terashima K."/>
            <person name="Grigoriev I.V."/>
            <person name="Hibbett D."/>
        </authorList>
    </citation>
    <scope>NUCLEOTIDE SEQUENCE</scope>
    <source>
        <strain evidence="2">Sp2 HRB7682 ss15</strain>
    </source>
</reference>
<keyword evidence="1" id="KW-0732">Signal</keyword>
<dbReference type="AlphaFoldDB" id="A0A9W9AXZ6"/>
<feature type="chain" id="PRO_5040885782" evidence="1">
    <location>
        <begin position="20"/>
        <end position="101"/>
    </location>
</feature>
<protein>
    <submittedName>
        <fullName evidence="2">Uncharacterized protein</fullName>
    </submittedName>
</protein>